<feature type="region of interest" description="Disordered" evidence="1">
    <location>
        <begin position="711"/>
        <end position="747"/>
    </location>
</feature>
<evidence type="ECO:0000256" key="1">
    <source>
        <dbReference type="SAM" id="MobiDB-lite"/>
    </source>
</evidence>
<feature type="compositionally biased region" description="Low complexity" evidence="1">
    <location>
        <begin position="537"/>
        <end position="555"/>
    </location>
</feature>
<feature type="region of interest" description="Disordered" evidence="1">
    <location>
        <begin position="442"/>
        <end position="490"/>
    </location>
</feature>
<evidence type="ECO:0000313" key="2">
    <source>
        <dbReference type="EMBL" id="TPP48742.1"/>
    </source>
</evidence>
<dbReference type="VEuPathDB" id="TriTrypDB:LdCL_360071500"/>
<feature type="compositionally biased region" description="Low complexity" evidence="1">
    <location>
        <begin position="631"/>
        <end position="665"/>
    </location>
</feature>
<feature type="compositionally biased region" description="Polar residues" evidence="1">
    <location>
        <begin position="809"/>
        <end position="830"/>
    </location>
</feature>
<feature type="region of interest" description="Disordered" evidence="1">
    <location>
        <begin position="504"/>
        <end position="558"/>
    </location>
</feature>
<sequence length="860" mass="90070">MTELRLSHDATHEAPRANLWRVFTPFDGPRTLNMVGGTAGGIGGGAARQPPTPISRRPSHSASVERTVSLSPVLSSDTASSSLDVPPIESFAGAEMSVPLPLRGDASASHSVQGRGEVQSIASVSSEWRTSLDFAQQLDIKAEKELHALWSALWAATHSEAALQTALESRRTSWNPYRPVRGGPEVKAEVLHSEVVEFQAMVPTDSLYLRGVAAQLPTSSPAGSVSLRDSISRISNSWVSPLSPHCTGGQRNAAKSKADAEEEVLVMDGPSAVAFRSPSTPVTSLARGSSWWAVRRAESEAALFHYMWEAVVVPYYASMPAAFFSAALPGDGAATQTSGSLMSFAPRREEREEREASGVVTAFGGAREKVRKWSFEACRRSSSPSSANASPLQKCDPSSVGEARFSALATVRPQRPGSGGASHVMASRDLDIVSEDSLEVEVLEENKGSSHVSPTHAASPLGRGDDRSAATPDPAAAPAERSGQRKQRPSTAYLHVLTTAPLDVGATDKLPQGSTHASTSTTQQRAASAFSDSVQVAGASSAPRSGAAASASTRGGLFGKASSRREVPLFHITAKAAGNAPKTSSSSPLPVAAQPSPSRVQPQAAEGKRAASPVAVVAAAKDHKPPQRVHAASGASRARGGRATASAARGKASPAARSASRTALAPISHADRTTVSPTTSTNASAKHALQLLDLHSRHTVRSPMLQRSLSPIPKAARETEGHKSAKAELTPPEVPAPHPQRCGFVSPMQLPCRSKRRRYTEQLKQLVEPEIDAPVGFDLSETILPNSQPGLPREVAARSASAERHRPTAPNSRSVANTTASPAVCNSSIGARQPGKGPQRSSSKAKAASAAPKRPTTAHR</sequence>
<feature type="compositionally biased region" description="Polar residues" evidence="1">
    <location>
        <begin position="60"/>
        <end position="81"/>
    </location>
</feature>
<name>A0A504XI69_LEIDO</name>
<feature type="compositionally biased region" description="Basic and acidic residues" evidence="1">
    <location>
        <begin position="715"/>
        <end position="726"/>
    </location>
</feature>
<organism evidence="2 3">
    <name type="scientific">Leishmania donovani</name>
    <dbReference type="NCBI Taxonomy" id="5661"/>
    <lineage>
        <taxon>Eukaryota</taxon>
        <taxon>Discoba</taxon>
        <taxon>Euglenozoa</taxon>
        <taxon>Kinetoplastea</taxon>
        <taxon>Metakinetoplastina</taxon>
        <taxon>Trypanosomatida</taxon>
        <taxon>Trypanosomatidae</taxon>
        <taxon>Leishmaniinae</taxon>
        <taxon>Leishmania</taxon>
    </lineage>
</organism>
<feature type="compositionally biased region" description="Low complexity" evidence="1">
    <location>
        <begin position="840"/>
        <end position="860"/>
    </location>
</feature>
<feature type="compositionally biased region" description="Low complexity" evidence="1">
    <location>
        <begin position="610"/>
        <end position="619"/>
    </location>
</feature>
<feature type="compositionally biased region" description="Low complexity" evidence="1">
    <location>
        <begin position="469"/>
        <end position="479"/>
    </location>
</feature>
<feature type="region of interest" description="Disordered" evidence="1">
    <location>
        <begin position="36"/>
        <end position="81"/>
    </location>
</feature>
<accession>A0A504XI69</accession>
<feature type="compositionally biased region" description="Polar residues" evidence="1">
    <location>
        <begin position="673"/>
        <end position="683"/>
    </location>
</feature>
<dbReference type="Proteomes" id="UP000318447">
    <property type="component" value="Unassembled WGS sequence"/>
</dbReference>
<gene>
    <name evidence="2" type="ORF">CGC21_15460</name>
</gene>
<proteinExistence type="predicted"/>
<feature type="compositionally biased region" description="Polar residues" evidence="1">
    <location>
        <begin position="512"/>
        <end position="534"/>
    </location>
</feature>
<feature type="region of interest" description="Disordered" evidence="1">
    <location>
        <begin position="780"/>
        <end position="860"/>
    </location>
</feature>
<reference evidence="3" key="1">
    <citation type="submission" date="2019-02" db="EMBL/GenBank/DDBJ databases">
        <title>FDA dAtabase for Regulatory Grade micrObial Sequences (FDA-ARGOS): Supporting development and validation of Infectious Disease Dx tests.</title>
        <authorList>
            <person name="Duncan R."/>
            <person name="Fisher C."/>
            <person name="Tallon L."/>
            <person name="Sadzewicz L."/>
            <person name="Sengamalay N."/>
            <person name="Ott S."/>
            <person name="Godinez A."/>
            <person name="Nagaraj S."/>
            <person name="Vavikolanu K."/>
            <person name="Nadendla S."/>
            <person name="Aluvathingal J."/>
            <person name="Sichtig H."/>
        </authorList>
    </citation>
    <scope>NUCLEOTIDE SEQUENCE [LARGE SCALE GENOMIC DNA]</scope>
    <source>
        <strain evidence="3">FDAARGOS_361</strain>
    </source>
</reference>
<dbReference type="AlphaFoldDB" id="A0A504XI69"/>
<evidence type="ECO:0000313" key="3">
    <source>
        <dbReference type="Proteomes" id="UP000318447"/>
    </source>
</evidence>
<feature type="compositionally biased region" description="Gly residues" evidence="1">
    <location>
        <begin position="37"/>
        <end position="46"/>
    </location>
</feature>
<dbReference type="VEuPathDB" id="TriTrypDB:LDHU3_36.8490"/>
<protein>
    <submittedName>
        <fullName evidence="2">Uncharacterized protein</fullName>
    </submittedName>
</protein>
<dbReference type="EMBL" id="RHLC01000054">
    <property type="protein sequence ID" value="TPP48742.1"/>
    <property type="molecule type" value="Genomic_DNA"/>
</dbReference>
<comment type="caution">
    <text evidence="2">The sequence shown here is derived from an EMBL/GenBank/DDBJ whole genome shotgun (WGS) entry which is preliminary data.</text>
</comment>
<feature type="region of interest" description="Disordered" evidence="1">
    <location>
        <begin position="576"/>
        <end position="683"/>
    </location>
</feature>
<dbReference type="VEuPathDB" id="TriTrypDB:LdBPK_366400.1"/>